<organism evidence="1 2">
    <name type="scientific">Vitreoscilla filiformis</name>
    <dbReference type="NCBI Taxonomy" id="63"/>
    <lineage>
        <taxon>Bacteria</taxon>
        <taxon>Pseudomonadati</taxon>
        <taxon>Pseudomonadota</taxon>
        <taxon>Betaproteobacteria</taxon>
        <taxon>Neisseriales</taxon>
        <taxon>Neisseriaceae</taxon>
        <taxon>Vitreoscilla</taxon>
    </lineage>
</organism>
<dbReference type="Proteomes" id="UP000199729">
    <property type="component" value="Chromosome"/>
</dbReference>
<dbReference type="EMBL" id="CP022423">
    <property type="protein sequence ID" value="ASM78946.1"/>
    <property type="molecule type" value="Genomic_DNA"/>
</dbReference>
<evidence type="ECO:0000313" key="2">
    <source>
        <dbReference type="Proteomes" id="UP000199729"/>
    </source>
</evidence>
<reference evidence="1 2" key="1">
    <citation type="submission" date="2017-07" db="EMBL/GenBank/DDBJ databases">
        <title>Complete Genome Sequence of the cosmetic ferment Vitreoscilla filiformis (ATCC15551).</title>
        <authorList>
            <person name="Contreras S."/>
            <person name="Sagory-Zalkind P."/>
            <person name="Blanquart H."/>
            <person name="Iltis A."/>
            <person name="Morand S.C."/>
        </authorList>
    </citation>
    <scope>NUCLEOTIDE SEQUENCE [LARGE SCALE GENOMIC DNA]</scope>
    <source>
        <strain evidence="1 2">ATCC 15551</strain>
    </source>
</reference>
<dbReference type="AlphaFoldDB" id="A0A221KIV1"/>
<sequence length="49" mass="5041">MGGVVPMMRGGERRPAWLAVAVLGVLLGSGKAISSVSSASAWRSTTLRL</sequence>
<evidence type="ECO:0000313" key="1">
    <source>
        <dbReference type="EMBL" id="ASM78946.1"/>
    </source>
</evidence>
<proteinExistence type="predicted"/>
<name>A0A221KIV1_VITFI</name>
<dbReference type="KEGG" id="vff:VITFI_CDS3169"/>
<protein>
    <submittedName>
        <fullName evidence="1">Uncharacterized protein</fullName>
    </submittedName>
</protein>
<keyword evidence="2" id="KW-1185">Reference proteome</keyword>
<accession>A0A221KIV1</accession>
<gene>
    <name evidence="1" type="ORF">VITFI_CDS3169</name>
</gene>